<feature type="compositionally biased region" description="Basic and acidic residues" evidence="1">
    <location>
        <begin position="102"/>
        <end position="111"/>
    </location>
</feature>
<sequence length="111" mass="12479">MTTSRPSDSAAVQNQADSSARLFQETQLHMLFKYLTLQDPANSNGQGYRPSLVCFVKDFWTRQIPPQIGQHGDLISQSRLHRNPQAFLVGQQTLAPRLGHPGSEELRFLDS</sequence>
<evidence type="ECO:0000313" key="2">
    <source>
        <dbReference type="EMBL" id="GJS69227.1"/>
    </source>
</evidence>
<dbReference type="EMBL" id="BQNB010009848">
    <property type="protein sequence ID" value="GJS69227.1"/>
    <property type="molecule type" value="Genomic_DNA"/>
</dbReference>
<name>A0ABQ4XVQ3_9ASTR</name>
<organism evidence="2 3">
    <name type="scientific">Tanacetum coccineum</name>
    <dbReference type="NCBI Taxonomy" id="301880"/>
    <lineage>
        <taxon>Eukaryota</taxon>
        <taxon>Viridiplantae</taxon>
        <taxon>Streptophyta</taxon>
        <taxon>Embryophyta</taxon>
        <taxon>Tracheophyta</taxon>
        <taxon>Spermatophyta</taxon>
        <taxon>Magnoliopsida</taxon>
        <taxon>eudicotyledons</taxon>
        <taxon>Gunneridae</taxon>
        <taxon>Pentapetalae</taxon>
        <taxon>asterids</taxon>
        <taxon>campanulids</taxon>
        <taxon>Asterales</taxon>
        <taxon>Asteraceae</taxon>
        <taxon>Asteroideae</taxon>
        <taxon>Anthemideae</taxon>
        <taxon>Anthemidinae</taxon>
        <taxon>Tanacetum</taxon>
    </lineage>
</organism>
<evidence type="ECO:0000256" key="1">
    <source>
        <dbReference type="SAM" id="MobiDB-lite"/>
    </source>
</evidence>
<comment type="caution">
    <text evidence="2">The sequence shown here is derived from an EMBL/GenBank/DDBJ whole genome shotgun (WGS) entry which is preliminary data.</text>
</comment>
<reference evidence="2" key="1">
    <citation type="journal article" date="2022" name="Int. J. Mol. Sci.">
        <title>Draft Genome of Tanacetum Coccineum: Genomic Comparison of Closely Related Tanacetum-Family Plants.</title>
        <authorList>
            <person name="Yamashiro T."/>
            <person name="Shiraishi A."/>
            <person name="Nakayama K."/>
            <person name="Satake H."/>
        </authorList>
    </citation>
    <scope>NUCLEOTIDE SEQUENCE</scope>
</reference>
<protein>
    <submittedName>
        <fullName evidence="2">Uncharacterized protein</fullName>
    </submittedName>
</protein>
<reference evidence="2" key="2">
    <citation type="submission" date="2022-01" db="EMBL/GenBank/DDBJ databases">
        <authorList>
            <person name="Yamashiro T."/>
            <person name="Shiraishi A."/>
            <person name="Satake H."/>
            <person name="Nakayama K."/>
        </authorList>
    </citation>
    <scope>NUCLEOTIDE SEQUENCE</scope>
</reference>
<evidence type="ECO:0000313" key="3">
    <source>
        <dbReference type="Proteomes" id="UP001151760"/>
    </source>
</evidence>
<feature type="region of interest" description="Disordered" evidence="1">
    <location>
        <begin position="91"/>
        <end position="111"/>
    </location>
</feature>
<keyword evidence="3" id="KW-1185">Reference proteome</keyword>
<proteinExistence type="predicted"/>
<accession>A0ABQ4XVQ3</accession>
<gene>
    <name evidence="2" type="ORF">Tco_0702068</name>
</gene>
<dbReference type="Proteomes" id="UP001151760">
    <property type="component" value="Unassembled WGS sequence"/>
</dbReference>